<protein>
    <submittedName>
        <fullName evidence="2">Uncharacterized protein</fullName>
    </submittedName>
</protein>
<feature type="region of interest" description="Disordered" evidence="1">
    <location>
        <begin position="36"/>
        <end position="62"/>
    </location>
</feature>
<evidence type="ECO:0000313" key="2">
    <source>
        <dbReference type="EMBL" id="KDN21819.1"/>
    </source>
</evidence>
<evidence type="ECO:0000313" key="3">
    <source>
        <dbReference type="Proteomes" id="UP000027345"/>
    </source>
</evidence>
<accession>A0A066UCG2</accession>
<gene>
    <name evidence="2" type="ORF">DV20_12880</name>
</gene>
<comment type="caution">
    <text evidence="2">The sequence shown here is derived from an EMBL/GenBank/DDBJ whole genome shotgun (WGS) entry which is preliminary data.</text>
</comment>
<name>A0A066UCG2_9PSEU</name>
<proteinExistence type="predicted"/>
<evidence type="ECO:0000256" key="1">
    <source>
        <dbReference type="SAM" id="MobiDB-lite"/>
    </source>
</evidence>
<reference evidence="2 3" key="1">
    <citation type="submission" date="2014-05" db="EMBL/GenBank/DDBJ databases">
        <title>Draft genome sequence of Amycolatopsis rifamycinica DSM 46095.</title>
        <authorList>
            <person name="Lal R."/>
            <person name="Saxena A."/>
            <person name="Kumari R."/>
            <person name="Mukherjee U."/>
            <person name="Singh P."/>
            <person name="Sangwan N."/>
            <person name="Mahato N.K."/>
        </authorList>
    </citation>
    <scope>NUCLEOTIDE SEQUENCE [LARGE SCALE GENOMIC DNA]</scope>
    <source>
        <strain evidence="2 3">DSM 46095</strain>
    </source>
</reference>
<dbReference type="EMBL" id="JMQI01000026">
    <property type="protein sequence ID" value="KDN21819.1"/>
    <property type="molecule type" value="Genomic_DNA"/>
</dbReference>
<organism evidence="2 3">
    <name type="scientific">Amycolatopsis rifamycinica</name>
    <dbReference type="NCBI Taxonomy" id="287986"/>
    <lineage>
        <taxon>Bacteria</taxon>
        <taxon>Bacillati</taxon>
        <taxon>Actinomycetota</taxon>
        <taxon>Actinomycetes</taxon>
        <taxon>Pseudonocardiales</taxon>
        <taxon>Pseudonocardiaceae</taxon>
        <taxon>Amycolatopsis</taxon>
    </lineage>
</organism>
<keyword evidence="3" id="KW-1185">Reference proteome</keyword>
<dbReference type="STRING" id="287986.DV20_12880"/>
<sequence>MPAGYPIHPAETPPAPVIAAAHATKHPSVALTPRSAGAAVGFGSGQPRSGHPRNRAEDRFTG</sequence>
<dbReference type="AlphaFoldDB" id="A0A066UCG2"/>
<dbReference type="Proteomes" id="UP000027345">
    <property type="component" value="Unassembled WGS sequence"/>
</dbReference>